<dbReference type="EMBL" id="CP144694">
    <property type="protein sequence ID" value="WVZ04291.1"/>
    <property type="molecule type" value="Genomic_DNA"/>
</dbReference>
<gene>
    <name evidence="5" type="ORF">V8G54_025097</name>
</gene>
<evidence type="ECO:0000259" key="4">
    <source>
        <dbReference type="Pfam" id="PF18052"/>
    </source>
</evidence>
<evidence type="ECO:0000256" key="3">
    <source>
        <dbReference type="ARBA" id="ARBA00022821"/>
    </source>
</evidence>
<dbReference type="GO" id="GO:0006952">
    <property type="term" value="P:defense response"/>
    <property type="evidence" value="ECO:0007669"/>
    <property type="project" value="UniProtKB-KW"/>
</dbReference>
<dbReference type="Proteomes" id="UP001374535">
    <property type="component" value="Chromosome 7"/>
</dbReference>
<keyword evidence="1" id="KW-0677">Repeat</keyword>
<dbReference type="AlphaFoldDB" id="A0AAQ3RU15"/>
<dbReference type="InterPro" id="IPR041118">
    <property type="entry name" value="Rx_N"/>
</dbReference>
<evidence type="ECO:0000256" key="2">
    <source>
        <dbReference type="ARBA" id="ARBA00022741"/>
    </source>
</evidence>
<sequence length="185" mass="21182">MVTGVLVSTFLEKTIDTLTSRLVDIFRQRKYKKQLNNLKMKLLAVDVVAFDAEQKQFTDPRVRDWLLRTKDVVIDAEDLLDEIDYELSKTQVEAESQGAARKVSNSLNSSFVCFFDNEIESMMEQVIEDLEDLAAKIDFLLATRRQKLIQVFIGKRFASSHAGDNSKVLSFQTLEINDDAYRSST</sequence>
<organism evidence="5 6">
    <name type="scientific">Vigna mungo</name>
    <name type="common">Black gram</name>
    <name type="synonym">Phaseolus mungo</name>
    <dbReference type="NCBI Taxonomy" id="3915"/>
    <lineage>
        <taxon>Eukaryota</taxon>
        <taxon>Viridiplantae</taxon>
        <taxon>Streptophyta</taxon>
        <taxon>Embryophyta</taxon>
        <taxon>Tracheophyta</taxon>
        <taxon>Spermatophyta</taxon>
        <taxon>Magnoliopsida</taxon>
        <taxon>eudicotyledons</taxon>
        <taxon>Gunneridae</taxon>
        <taxon>Pentapetalae</taxon>
        <taxon>rosids</taxon>
        <taxon>fabids</taxon>
        <taxon>Fabales</taxon>
        <taxon>Fabaceae</taxon>
        <taxon>Papilionoideae</taxon>
        <taxon>50 kb inversion clade</taxon>
        <taxon>NPAAA clade</taxon>
        <taxon>indigoferoid/millettioid clade</taxon>
        <taxon>Phaseoleae</taxon>
        <taxon>Vigna</taxon>
    </lineage>
</organism>
<dbReference type="Pfam" id="PF18052">
    <property type="entry name" value="Rx_N"/>
    <property type="match status" value="1"/>
</dbReference>
<feature type="domain" description="Disease resistance N-terminal" evidence="4">
    <location>
        <begin position="7"/>
        <end position="97"/>
    </location>
</feature>
<evidence type="ECO:0000313" key="6">
    <source>
        <dbReference type="Proteomes" id="UP001374535"/>
    </source>
</evidence>
<name>A0AAQ3RU15_VIGMU</name>
<proteinExistence type="predicted"/>
<dbReference type="GO" id="GO:0000166">
    <property type="term" value="F:nucleotide binding"/>
    <property type="evidence" value="ECO:0007669"/>
    <property type="project" value="UniProtKB-KW"/>
</dbReference>
<keyword evidence="3" id="KW-0611">Plant defense</keyword>
<keyword evidence="6" id="KW-1185">Reference proteome</keyword>
<accession>A0AAQ3RU15</accession>
<dbReference type="Gene3D" id="1.20.5.4130">
    <property type="match status" value="1"/>
</dbReference>
<evidence type="ECO:0000256" key="1">
    <source>
        <dbReference type="ARBA" id="ARBA00022737"/>
    </source>
</evidence>
<reference evidence="5 6" key="1">
    <citation type="journal article" date="2023" name="Life. Sci Alliance">
        <title>Evolutionary insights into 3D genome organization and epigenetic landscape of Vigna mungo.</title>
        <authorList>
            <person name="Junaid A."/>
            <person name="Singh B."/>
            <person name="Bhatia S."/>
        </authorList>
    </citation>
    <scope>NUCLEOTIDE SEQUENCE [LARGE SCALE GENOMIC DNA]</scope>
    <source>
        <strain evidence="5">Urdbean</strain>
    </source>
</reference>
<keyword evidence="2" id="KW-0547">Nucleotide-binding</keyword>
<evidence type="ECO:0000313" key="5">
    <source>
        <dbReference type="EMBL" id="WVZ04291.1"/>
    </source>
</evidence>
<protein>
    <recommendedName>
        <fullName evidence="4">Disease resistance N-terminal domain-containing protein</fullName>
    </recommendedName>
</protein>